<proteinExistence type="predicted"/>
<dbReference type="InterPro" id="IPR024467">
    <property type="entry name" value="Xre/MbcA/ParS-like_toxin-bd"/>
</dbReference>
<dbReference type="GO" id="GO:0003677">
    <property type="term" value="F:DNA binding"/>
    <property type="evidence" value="ECO:0007669"/>
    <property type="project" value="InterPro"/>
</dbReference>
<dbReference type="HOGENOM" id="CLU_109353_0_0_4"/>
<evidence type="ECO:0000259" key="2">
    <source>
        <dbReference type="Pfam" id="PF20432"/>
    </source>
</evidence>
<evidence type="ECO:0000313" key="3">
    <source>
        <dbReference type="EMBL" id="CAQ71769.1"/>
    </source>
</evidence>
<dbReference type="InterPro" id="IPR011979">
    <property type="entry name" value="Antitox_Xre"/>
</dbReference>
<protein>
    <submittedName>
        <fullName evidence="3">Uncharacterized protein</fullName>
    </submittedName>
</protein>
<keyword evidence="4" id="KW-1185">Reference proteome</keyword>
<organism evidence="3 4">
    <name type="scientific">Cupriavidus taiwanensis (strain DSM 17343 / BCRC 17206 / CCUG 44338 / CIP 107171 / LMG 19424 / R1)</name>
    <name type="common">Ralstonia taiwanensis (strain LMG 19424)</name>
    <dbReference type="NCBI Taxonomy" id="977880"/>
    <lineage>
        <taxon>Bacteria</taxon>
        <taxon>Pseudomonadati</taxon>
        <taxon>Pseudomonadota</taxon>
        <taxon>Betaproteobacteria</taxon>
        <taxon>Burkholderiales</taxon>
        <taxon>Burkholderiaceae</taxon>
        <taxon>Cupriavidus</taxon>
    </lineage>
</organism>
<sequence>MMRFAMPRMLTPEGHYPHAHQRRPARELSVNSYLAVYEATLSTDGAMSVIRAIREGVPASDLNRLAESMGTSKEQLIKTLDLPRATVDRKARAHQNLSSEQSERVLGMVRLVGQVQALVESSGDARGFNAAQWVAQWLEQPSPALGGQRPAELMDTVAGQRIVSDLVARMQSGAYA</sequence>
<dbReference type="NCBIfam" id="TIGR02293">
    <property type="entry name" value="TAS_TIGR02293"/>
    <property type="match status" value="1"/>
</dbReference>
<dbReference type="AlphaFoldDB" id="B3RA44"/>
<dbReference type="KEGG" id="cti:RALTA_B1167"/>
<feature type="domain" description="Antitoxin Xre-like helix-turn-helix" evidence="2">
    <location>
        <begin position="49"/>
        <end position="110"/>
    </location>
</feature>
<reference evidence="3 4" key="1">
    <citation type="journal article" date="2008" name="Genome Res.">
        <title>Genome sequence of the beta-rhizobium Cupriavidus taiwanensis and comparative genomics of rhizobia.</title>
        <authorList>
            <person name="Amadou C."/>
            <person name="Pascal G."/>
            <person name="Mangenot S."/>
            <person name="Glew M."/>
            <person name="Bontemps C."/>
            <person name="Capela D."/>
            <person name="Carrere S."/>
            <person name="Cruveiller S."/>
            <person name="Dossat C."/>
            <person name="Lajus A."/>
            <person name="Marchetti M."/>
            <person name="Poinsot V."/>
            <person name="Rouy Z."/>
            <person name="Servin B."/>
            <person name="Saad M."/>
            <person name="Schenowitz C."/>
            <person name="Barbe V."/>
            <person name="Batut J."/>
            <person name="Medigue C."/>
            <person name="Masson-Boivin C."/>
        </authorList>
    </citation>
    <scope>NUCLEOTIDE SEQUENCE [LARGE SCALE GENOMIC DNA]</scope>
    <source>
        <strain evidence="4">DSM 17343 / BCRC 17206 / CCUG 44338 / CIP 107171 / LMG 19424 / R1</strain>
    </source>
</reference>
<name>B3RA44_CUPTR</name>
<dbReference type="Pfam" id="PF09722">
    <property type="entry name" value="Xre_MbcA_ParS_C"/>
    <property type="match status" value="1"/>
</dbReference>
<evidence type="ECO:0000259" key="1">
    <source>
        <dbReference type="Pfam" id="PF09722"/>
    </source>
</evidence>
<dbReference type="InterPro" id="IPR046847">
    <property type="entry name" value="Xre-like_HTH"/>
</dbReference>
<dbReference type="EMBL" id="CU633750">
    <property type="protein sequence ID" value="CAQ71769.1"/>
    <property type="molecule type" value="Genomic_DNA"/>
</dbReference>
<gene>
    <name evidence="3" type="ordered locus">RALTA_B1167</name>
</gene>
<evidence type="ECO:0000313" key="4">
    <source>
        <dbReference type="Proteomes" id="UP000001692"/>
    </source>
</evidence>
<dbReference type="eggNOG" id="COG5642">
    <property type="taxonomic scope" value="Bacteria"/>
</dbReference>
<accession>B3RA44</accession>
<dbReference type="Pfam" id="PF20432">
    <property type="entry name" value="Xre-like-HTH"/>
    <property type="match status" value="1"/>
</dbReference>
<feature type="domain" description="Antitoxin Xre/MbcA/ParS-like toxin-binding" evidence="1">
    <location>
        <begin position="128"/>
        <end position="173"/>
    </location>
</feature>
<dbReference type="Proteomes" id="UP000001692">
    <property type="component" value="Chromosome 2"/>
</dbReference>